<sequence length="281" mass="29738">MTELAFVKNLVGVLAAQPAVFASDFQQPPEQQLKRVPVLQISVPPPPPPAAPGQPALSVLSVSFKSSKPPFAATLDISPADSIASIKAHIAAQPDAPPAEAQRLLLRGKALSDTKLAKDYDIRPGDTVNIMVKPGFAPAPPLVAPKPTQPADSSLALPTDAPRKRSHGRIPSVVLSPSPSPSTDDKDLRDIPLVDENGVTISADLDQPAEHGAQPQSTYHATVASPEYWDRLFSFMMSQFPVRSDALQAFEDYLNASKGALSASEIARIRDHVGVIGMAGT</sequence>
<reference evidence="1" key="2">
    <citation type="journal article" date="2022" name="New Phytol.">
        <title>Evolutionary transition to the ectomycorrhizal habit in the genomes of a hyperdiverse lineage of mushroom-forming fungi.</title>
        <authorList>
            <person name="Looney B."/>
            <person name="Miyauchi S."/>
            <person name="Morin E."/>
            <person name="Drula E."/>
            <person name="Courty P.E."/>
            <person name="Kohler A."/>
            <person name="Kuo A."/>
            <person name="LaButti K."/>
            <person name="Pangilinan J."/>
            <person name="Lipzen A."/>
            <person name="Riley R."/>
            <person name="Andreopoulos W."/>
            <person name="He G."/>
            <person name="Johnson J."/>
            <person name="Nolan M."/>
            <person name="Tritt A."/>
            <person name="Barry K.W."/>
            <person name="Grigoriev I.V."/>
            <person name="Nagy L.G."/>
            <person name="Hibbett D."/>
            <person name="Henrissat B."/>
            <person name="Matheny P.B."/>
            <person name="Labbe J."/>
            <person name="Martin F.M."/>
        </authorList>
    </citation>
    <scope>NUCLEOTIDE SEQUENCE</scope>
    <source>
        <strain evidence="1">EC-137</strain>
    </source>
</reference>
<dbReference type="Proteomes" id="UP000814128">
    <property type="component" value="Unassembled WGS sequence"/>
</dbReference>
<evidence type="ECO:0000313" key="1">
    <source>
        <dbReference type="EMBL" id="KAI0034663.1"/>
    </source>
</evidence>
<organism evidence="1 2">
    <name type="scientific">Vararia minispora EC-137</name>
    <dbReference type="NCBI Taxonomy" id="1314806"/>
    <lineage>
        <taxon>Eukaryota</taxon>
        <taxon>Fungi</taxon>
        <taxon>Dikarya</taxon>
        <taxon>Basidiomycota</taxon>
        <taxon>Agaricomycotina</taxon>
        <taxon>Agaricomycetes</taxon>
        <taxon>Russulales</taxon>
        <taxon>Lachnocladiaceae</taxon>
        <taxon>Vararia</taxon>
    </lineage>
</organism>
<comment type="caution">
    <text evidence="1">The sequence shown here is derived from an EMBL/GenBank/DDBJ whole genome shotgun (WGS) entry which is preliminary data.</text>
</comment>
<protein>
    <submittedName>
        <fullName evidence="1">Uncharacterized protein</fullName>
    </submittedName>
</protein>
<dbReference type="EMBL" id="MU273496">
    <property type="protein sequence ID" value="KAI0034663.1"/>
    <property type="molecule type" value="Genomic_DNA"/>
</dbReference>
<proteinExistence type="predicted"/>
<accession>A0ACB8QS51</accession>
<reference evidence="1" key="1">
    <citation type="submission" date="2021-02" db="EMBL/GenBank/DDBJ databases">
        <authorList>
            <consortium name="DOE Joint Genome Institute"/>
            <person name="Ahrendt S."/>
            <person name="Looney B.P."/>
            <person name="Miyauchi S."/>
            <person name="Morin E."/>
            <person name="Drula E."/>
            <person name="Courty P.E."/>
            <person name="Chicoki N."/>
            <person name="Fauchery L."/>
            <person name="Kohler A."/>
            <person name="Kuo A."/>
            <person name="Labutti K."/>
            <person name="Pangilinan J."/>
            <person name="Lipzen A."/>
            <person name="Riley R."/>
            <person name="Andreopoulos W."/>
            <person name="He G."/>
            <person name="Johnson J."/>
            <person name="Barry K.W."/>
            <person name="Grigoriev I.V."/>
            <person name="Nagy L."/>
            <person name="Hibbett D."/>
            <person name="Henrissat B."/>
            <person name="Matheny P.B."/>
            <person name="Labbe J."/>
            <person name="Martin F."/>
        </authorList>
    </citation>
    <scope>NUCLEOTIDE SEQUENCE</scope>
    <source>
        <strain evidence="1">EC-137</strain>
    </source>
</reference>
<gene>
    <name evidence="1" type="ORF">K488DRAFT_44989</name>
</gene>
<name>A0ACB8QS51_9AGAM</name>
<keyword evidence="2" id="KW-1185">Reference proteome</keyword>
<evidence type="ECO:0000313" key="2">
    <source>
        <dbReference type="Proteomes" id="UP000814128"/>
    </source>
</evidence>